<keyword evidence="1" id="KW-0963">Cytoplasm</keyword>
<dbReference type="PRINTS" id="PR00315">
    <property type="entry name" value="ELONGATNFCT"/>
</dbReference>
<dbReference type="CDD" id="cd01886">
    <property type="entry name" value="EF-G"/>
    <property type="match status" value="1"/>
</dbReference>
<dbReference type="AlphaFoldDB" id="C6Q0X1"/>
<dbReference type="SUPFAM" id="SSF50447">
    <property type="entry name" value="Translation proteins"/>
    <property type="match status" value="1"/>
</dbReference>
<dbReference type="EMBL" id="ACVI01000124">
    <property type="protein sequence ID" value="EET84871.1"/>
    <property type="molecule type" value="Genomic_DNA"/>
</dbReference>
<keyword evidence="2" id="KW-0547">Nucleotide-binding</keyword>
<keyword evidence="3" id="KW-0648">Protein biosynthesis</keyword>
<sequence length="355" mass="39609">MGRQHPLDKYRNIGIMAHIDAGKTTTTERILFYTGRTHKIGEVHEGQATMDWMVQEQERGITITSAATFCMWKDHAINIIDTPGHVDFTVEVERSLRVLDGAVTVLDAKGGVEPQTETVWRQADNYKVPRMVYVNKMDSTGADFYMCVNMLRDRLHCNAIPIQLPIGAEDKFQGIIDLVNNEAIIYEDDLGKVMDEVAIPAELQDKATEYRTALIEAVAEQDEELMMKYLDGEELTIDEIKMGIRKGVIANAIVPVTCGSSYKNKGVQPMIDAVVDYMPSPLDIPAIKGTNPETGEDMERPADDNAPMSALAFKIATDPFVGRLAFTRVYSGIMKSGSYVYNSTKGKKRKNRKTC</sequence>
<name>C6Q0X1_9CLOT</name>
<dbReference type="STRING" id="536227.Ccar_19840"/>
<dbReference type="InterPro" id="IPR000795">
    <property type="entry name" value="T_Tr_GTP-bd_dom"/>
</dbReference>
<dbReference type="InterPro" id="IPR031157">
    <property type="entry name" value="G_TR_CS"/>
</dbReference>
<evidence type="ECO:0000256" key="3">
    <source>
        <dbReference type="ARBA" id="ARBA00022917"/>
    </source>
</evidence>
<dbReference type="GO" id="GO:0032790">
    <property type="term" value="P:ribosome disassembly"/>
    <property type="evidence" value="ECO:0007669"/>
    <property type="project" value="TreeGrafter"/>
</dbReference>
<comment type="caution">
    <text evidence="6">The sequence shown here is derived from an EMBL/GenBank/DDBJ whole genome shotgun (WGS) entry which is preliminary data.</text>
</comment>
<keyword evidence="7" id="KW-1185">Reference proteome</keyword>
<dbReference type="InterPro" id="IPR005225">
    <property type="entry name" value="Small_GTP-bd"/>
</dbReference>
<evidence type="ECO:0000313" key="6">
    <source>
        <dbReference type="EMBL" id="EET84871.1"/>
    </source>
</evidence>
<evidence type="ECO:0000256" key="4">
    <source>
        <dbReference type="ARBA" id="ARBA00023134"/>
    </source>
</evidence>
<proteinExistence type="predicted"/>
<dbReference type="Gene3D" id="3.40.50.300">
    <property type="entry name" value="P-loop containing nucleotide triphosphate hydrolases"/>
    <property type="match status" value="2"/>
</dbReference>
<dbReference type="PANTHER" id="PTHR43261">
    <property type="entry name" value="TRANSLATION ELONGATION FACTOR G-RELATED"/>
    <property type="match status" value="1"/>
</dbReference>
<dbReference type="Proteomes" id="UP000004198">
    <property type="component" value="Unassembled WGS sequence"/>
</dbReference>
<keyword evidence="4" id="KW-0342">GTP-binding</keyword>
<dbReference type="InterPro" id="IPR009000">
    <property type="entry name" value="Transl_B-barrel_sf"/>
</dbReference>
<dbReference type="Pfam" id="PF00009">
    <property type="entry name" value="GTP_EFTU"/>
    <property type="match status" value="1"/>
</dbReference>
<dbReference type="FunFam" id="3.40.50.300:FF:000029">
    <property type="entry name" value="Elongation factor G"/>
    <property type="match status" value="1"/>
</dbReference>
<evidence type="ECO:0000259" key="5">
    <source>
        <dbReference type="PROSITE" id="PS51722"/>
    </source>
</evidence>
<gene>
    <name evidence="6" type="ORF">CcarbDRAFT_4688</name>
</gene>
<organism evidence="6 7">
    <name type="scientific">Clostridium carboxidivorans P7</name>
    <dbReference type="NCBI Taxonomy" id="536227"/>
    <lineage>
        <taxon>Bacteria</taxon>
        <taxon>Bacillati</taxon>
        <taxon>Bacillota</taxon>
        <taxon>Clostridia</taxon>
        <taxon>Eubacteriales</taxon>
        <taxon>Clostridiaceae</taxon>
        <taxon>Clostridium</taxon>
    </lineage>
</organism>
<dbReference type="InterPro" id="IPR027417">
    <property type="entry name" value="P-loop_NTPase"/>
</dbReference>
<reference evidence="6 7" key="1">
    <citation type="submission" date="2009-06" db="EMBL/GenBank/DDBJ databases">
        <title>The draft genome of Clostridium carboxidivorans P7.</title>
        <authorList>
            <consortium name="US DOE Joint Genome Institute (JGI-PGF)"/>
            <person name="Lucas S."/>
            <person name="Copeland A."/>
            <person name="Lapidus A."/>
            <person name="Glavina del Rio T."/>
            <person name="Tice H."/>
            <person name="Bruce D."/>
            <person name="Goodwin L."/>
            <person name="Pitluck S."/>
            <person name="Larimer F."/>
            <person name="Land M.L."/>
            <person name="Hauser L."/>
            <person name="Hemme C.L."/>
        </authorList>
    </citation>
    <scope>NUCLEOTIDE SEQUENCE [LARGE SCALE GENOMIC DNA]</scope>
    <source>
        <strain evidence="6 7">P7</strain>
    </source>
</reference>
<dbReference type="GO" id="GO:0003924">
    <property type="term" value="F:GTPase activity"/>
    <property type="evidence" value="ECO:0007669"/>
    <property type="project" value="InterPro"/>
</dbReference>
<feature type="domain" description="Tr-type G" evidence="5">
    <location>
        <begin position="8"/>
        <end position="282"/>
    </location>
</feature>
<evidence type="ECO:0000256" key="2">
    <source>
        <dbReference type="ARBA" id="ARBA00022741"/>
    </source>
</evidence>
<protein>
    <submittedName>
        <fullName evidence="6">Small GTP-binding protein</fullName>
    </submittedName>
</protein>
<dbReference type="PROSITE" id="PS00301">
    <property type="entry name" value="G_TR_1"/>
    <property type="match status" value="1"/>
</dbReference>
<dbReference type="NCBIfam" id="TIGR00231">
    <property type="entry name" value="small_GTP"/>
    <property type="match status" value="1"/>
</dbReference>
<dbReference type="PROSITE" id="PS51722">
    <property type="entry name" value="G_TR_2"/>
    <property type="match status" value="1"/>
</dbReference>
<dbReference type="GO" id="GO:0006412">
    <property type="term" value="P:translation"/>
    <property type="evidence" value="ECO:0007669"/>
    <property type="project" value="UniProtKB-KW"/>
</dbReference>
<dbReference type="GO" id="GO:0005525">
    <property type="term" value="F:GTP binding"/>
    <property type="evidence" value="ECO:0007669"/>
    <property type="project" value="UniProtKB-KW"/>
</dbReference>
<evidence type="ECO:0000313" key="7">
    <source>
        <dbReference type="Proteomes" id="UP000004198"/>
    </source>
</evidence>
<dbReference type="PANTHER" id="PTHR43261:SF1">
    <property type="entry name" value="RIBOSOME-RELEASING FACTOR 2, MITOCHONDRIAL"/>
    <property type="match status" value="1"/>
</dbReference>
<evidence type="ECO:0000256" key="1">
    <source>
        <dbReference type="ARBA" id="ARBA00022490"/>
    </source>
</evidence>
<dbReference type="SUPFAM" id="SSF52540">
    <property type="entry name" value="P-loop containing nucleoside triphosphate hydrolases"/>
    <property type="match status" value="1"/>
</dbReference>
<dbReference type="eggNOG" id="COG0480">
    <property type="taxonomic scope" value="Bacteria"/>
</dbReference>
<accession>C6Q0X1</accession>